<feature type="transmembrane region" description="Helical" evidence="1">
    <location>
        <begin position="37"/>
        <end position="60"/>
    </location>
</feature>
<evidence type="ECO:0000313" key="3">
    <source>
        <dbReference type="EMBL" id="MBF2708276.1"/>
    </source>
</evidence>
<name>A0A930U7N9_9FLAO</name>
<protein>
    <submittedName>
        <fullName evidence="3">Energy transducer TonB</fullName>
    </submittedName>
</protein>
<reference evidence="3" key="1">
    <citation type="submission" date="2020-11" db="EMBL/GenBank/DDBJ databases">
        <title>Genome of Flavobacterium soyangense.</title>
        <authorList>
            <person name="Liu Q."/>
            <person name="Xin Y.-H."/>
        </authorList>
    </citation>
    <scope>NUCLEOTIDE SEQUENCE</scope>
    <source>
        <strain evidence="3">CGMCC 1.13493</strain>
    </source>
</reference>
<dbReference type="SUPFAM" id="SSF74653">
    <property type="entry name" value="TolA/TonB C-terminal domain"/>
    <property type="match status" value="1"/>
</dbReference>
<sequence>MSRLSIYETGWINLVFENRNKEYGAYQLRRDSSKTTVMAFFSGILLTAAFGAIFTLSNLIGKPIVFEIPTTIDKTIHITPYLIEPIQPKTQVNTGQTKTPQEPTALSPLVVSATPDVLAEIPTNAIIENHPLNPETEGGTGTANTTGTIENPTLPIVDPNIVVTASALDKLPEFPGGMQKFYNYVGNNYEKPDIEGMSTMKLYVPFVIEKDGSMTSIHVKRDPGYGLGKEAIRVLKSLRTRWSPGMINSKPVRTAYDLPITVEMN</sequence>
<keyword evidence="4" id="KW-1185">Reference proteome</keyword>
<dbReference type="Gene3D" id="3.30.1150.10">
    <property type="match status" value="1"/>
</dbReference>
<keyword evidence="1" id="KW-1133">Transmembrane helix</keyword>
<dbReference type="RefSeq" id="WP_194311535.1">
    <property type="nucleotide sequence ID" value="NZ_JADHEC010000011.1"/>
</dbReference>
<feature type="domain" description="TonB C-terminal" evidence="2">
    <location>
        <begin position="204"/>
        <end position="260"/>
    </location>
</feature>
<keyword evidence="1" id="KW-0812">Transmembrane</keyword>
<organism evidence="3 4">
    <name type="scientific">Flavobacterium soyangense</name>
    <dbReference type="NCBI Taxonomy" id="2023265"/>
    <lineage>
        <taxon>Bacteria</taxon>
        <taxon>Pseudomonadati</taxon>
        <taxon>Bacteroidota</taxon>
        <taxon>Flavobacteriia</taxon>
        <taxon>Flavobacteriales</taxon>
        <taxon>Flavobacteriaceae</taxon>
        <taxon>Flavobacterium</taxon>
    </lineage>
</organism>
<dbReference type="EMBL" id="JADHEC010000011">
    <property type="protein sequence ID" value="MBF2708276.1"/>
    <property type="molecule type" value="Genomic_DNA"/>
</dbReference>
<accession>A0A930U7N9</accession>
<proteinExistence type="predicted"/>
<dbReference type="Proteomes" id="UP000646211">
    <property type="component" value="Unassembled WGS sequence"/>
</dbReference>
<dbReference type="InterPro" id="IPR037682">
    <property type="entry name" value="TonB_C"/>
</dbReference>
<dbReference type="Pfam" id="PF03544">
    <property type="entry name" value="TonB_C"/>
    <property type="match status" value="1"/>
</dbReference>
<dbReference type="AlphaFoldDB" id="A0A930U7N9"/>
<evidence type="ECO:0000259" key="2">
    <source>
        <dbReference type="Pfam" id="PF03544"/>
    </source>
</evidence>
<evidence type="ECO:0000256" key="1">
    <source>
        <dbReference type="SAM" id="Phobius"/>
    </source>
</evidence>
<keyword evidence="1" id="KW-0472">Membrane</keyword>
<gene>
    <name evidence="3" type="ORF">IR213_06700</name>
</gene>
<dbReference type="GO" id="GO:0055085">
    <property type="term" value="P:transmembrane transport"/>
    <property type="evidence" value="ECO:0007669"/>
    <property type="project" value="InterPro"/>
</dbReference>
<comment type="caution">
    <text evidence="3">The sequence shown here is derived from an EMBL/GenBank/DDBJ whole genome shotgun (WGS) entry which is preliminary data.</text>
</comment>
<evidence type="ECO:0000313" key="4">
    <source>
        <dbReference type="Proteomes" id="UP000646211"/>
    </source>
</evidence>